<evidence type="ECO:0000259" key="5">
    <source>
        <dbReference type="Pfam" id="PF05161"/>
    </source>
</evidence>
<dbReference type="GO" id="GO:0005737">
    <property type="term" value="C:cytoplasm"/>
    <property type="evidence" value="ECO:0007669"/>
    <property type="project" value="TreeGrafter"/>
</dbReference>
<evidence type="ECO:0000313" key="7">
    <source>
        <dbReference type="EMBL" id="MCB8879934.1"/>
    </source>
</evidence>
<reference evidence="7 8" key="1">
    <citation type="journal article" date="2021" name="Microorganisms">
        <title>Acidisoma silvae sp. nov. and Acidisomacellulosilytica sp. nov., Two Acidophilic Bacteria Isolated from Decaying Wood, Hydrolyzing Cellulose and Producing Poly-3-hydroxybutyrate.</title>
        <authorList>
            <person name="Mieszkin S."/>
            <person name="Pouder E."/>
            <person name="Uroz S."/>
            <person name="Simon-Colin C."/>
            <person name="Alain K."/>
        </authorList>
    </citation>
    <scope>NUCLEOTIDE SEQUENCE [LARGE SCALE GENOMIC DNA]</scope>
    <source>
        <strain evidence="7 8">HW T5.17</strain>
    </source>
</reference>
<evidence type="ECO:0000313" key="8">
    <source>
        <dbReference type="Proteomes" id="UP000721844"/>
    </source>
</evidence>
<dbReference type="FunFam" id="3.40.1480.10:FF:000002">
    <property type="entry name" value="Glycerate kinase"/>
    <property type="match status" value="1"/>
</dbReference>
<evidence type="ECO:0000256" key="4">
    <source>
        <dbReference type="ARBA" id="ARBA00022840"/>
    </source>
</evidence>
<feature type="domain" description="MOFRL-associated" evidence="6">
    <location>
        <begin position="1"/>
        <end position="220"/>
    </location>
</feature>
<dbReference type="InterPro" id="IPR038614">
    <property type="entry name" value="GK_N_sf"/>
</dbReference>
<feature type="domain" description="MOFRL" evidence="5">
    <location>
        <begin position="300"/>
        <end position="405"/>
    </location>
</feature>
<dbReference type="PANTHER" id="PTHR12227:SF0">
    <property type="entry name" value="GLYCERATE KINASE"/>
    <property type="match status" value="1"/>
</dbReference>
<dbReference type="GO" id="GO:0008887">
    <property type="term" value="F:glycerate kinase activity"/>
    <property type="evidence" value="ECO:0007669"/>
    <property type="project" value="InterPro"/>
</dbReference>
<keyword evidence="3 7" id="KW-0418">Kinase</keyword>
<dbReference type="GO" id="GO:0005524">
    <property type="term" value="F:ATP binding"/>
    <property type="evidence" value="ECO:0007669"/>
    <property type="project" value="UniProtKB-KW"/>
</dbReference>
<dbReference type="InterPro" id="IPR007835">
    <property type="entry name" value="MOFRL"/>
</dbReference>
<keyword evidence="1" id="KW-0808">Transferase</keyword>
<name>A0A963YZH1_9PROT</name>
<dbReference type="RefSeq" id="WP_227306920.1">
    <property type="nucleotide sequence ID" value="NZ_JAESVA010000002.1"/>
</dbReference>
<protein>
    <submittedName>
        <fullName evidence="7">Glycerate kinase</fullName>
    </submittedName>
</protein>
<evidence type="ECO:0000256" key="3">
    <source>
        <dbReference type="ARBA" id="ARBA00022777"/>
    </source>
</evidence>
<organism evidence="7 8">
    <name type="scientific">Acidisoma cellulosilyticum</name>
    <dbReference type="NCBI Taxonomy" id="2802395"/>
    <lineage>
        <taxon>Bacteria</taxon>
        <taxon>Pseudomonadati</taxon>
        <taxon>Pseudomonadota</taxon>
        <taxon>Alphaproteobacteria</taxon>
        <taxon>Acetobacterales</taxon>
        <taxon>Acidocellaceae</taxon>
        <taxon>Acidisoma</taxon>
    </lineage>
</organism>
<evidence type="ECO:0000256" key="2">
    <source>
        <dbReference type="ARBA" id="ARBA00022741"/>
    </source>
</evidence>
<sequence>MFQAAIDSASPDHTLPFHLPMPPAGHTIVVGAGKAAASMARAVERAWPQDKPLSGLVVTRYGHGVGALDRIEVVEASHPVPDAAGEAAAWRILDRVQGLTPQDLVLCLISGGGSALLAAPLPGVTLTDKQAINRALLRSGAAIEEMNCVRKHLSAVKGGRLAQAAAPARLVTLVISDVPGDDPSVIASGPTVADATTQAEARAVLARYGIDLPPSVAAVLADPRFESPKPGNPAFIGAETRMIATPQAALEAAARVAEAAGITPIVLGDAIEGESREVGRVMAGIALQVARHGQPVQAPCVLLSGGETTVTVRGTGRGGRNVEFLLSLAIALKGKAGISAIAGDTDGVDGAEEIAGAVISPATLSQAAALGIAAQTSLDANDGHGFFEALGAGVITGPTLTNVNDFRAILIR</sequence>
<evidence type="ECO:0000259" key="6">
    <source>
        <dbReference type="Pfam" id="PF13660"/>
    </source>
</evidence>
<dbReference type="AlphaFoldDB" id="A0A963YZH1"/>
<dbReference type="Gene3D" id="3.40.50.10180">
    <property type="entry name" value="Glycerate kinase, MOFRL-like N-terminal domain"/>
    <property type="match status" value="1"/>
</dbReference>
<dbReference type="Gene3D" id="3.40.1480.10">
    <property type="entry name" value="MOFRL domain"/>
    <property type="match status" value="1"/>
</dbReference>
<dbReference type="InterPro" id="IPR037035">
    <property type="entry name" value="GK-like_C_sf"/>
</dbReference>
<dbReference type="Proteomes" id="UP000721844">
    <property type="component" value="Unassembled WGS sequence"/>
</dbReference>
<accession>A0A963YZH1</accession>
<keyword evidence="2" id="KW-0547">Nucleotide-binding</keyword>
<dbReference type="Pfam" id="PF05161">
    <property type="entry name" value="MOFRL"/>
    <property type="match status" value="1"/>
</dbReference>
<keyword evidence="4" id="KW-0067">ATP-binding</keyword>
<gene>
    <name evidence="7" type="ORF">ACELLULO517_06785</name>
</gene>
<comment type="caution">
    <text evidence="7">The sequence shown here is derived from an EMBL/GenBank/DDBJ whole genome shotgun (WGS) entry which is preliminary data.</text>
</comment>
<dbReference type="EMBL" id="JAESVA010000002">
    <property type="protein sequence ID" value="MCB8879934.1"/>
    <property type="molecule type" value="Genomic_DNA"/>
</dbReference>
<evidence type="ECO:0000256" key="1">
    <source>
        <dbReference type="ARBA" id="ARBA00022679"/>
    </source>
</evidence>
<dbReference type="InterPro" id="IPR025286">
    <property type="entry name" value="MOFRL_assoc_dom"/>
</dbReference>
<dbReference type="SUPFAM" id="SSF82544">
    <property type="entry name" value="GckA/TtuD-like"/>
    <property type="match status" value="1"/>
</dbReference>
<dbReference type="Pfam" id="PF13660">
    <property type="entry name" value="DUF4147"/>
    <property type="match status" value="1"/>
</dbReference>
<keyword evidence="8" id="KW-1185">Reference proteome</keyword>
<dbReference type="PANTHER" id="PTHR12227">
    <property type="entry name" value="GLYCERATE KINASE"/>
    <property type="match status" value="1"/>
</dbReference>
<dbReference type="FunFam" id="3.40.50.10180:FF:000001">
    <property type="entry name" value="Glycerate kinase"/>
    <property type="match status" value="1"/>
</dbReference>
<proteinExistence type="predicted"/>
<dbReference type="InterPro" id="IPR039760">
    <property type="entry name" value="MOFRL_protein"/>
</dbReference>